<dbReference type="InterPro" id="IPR020845">
    <property type="entry name" value="AMP-binding_CS"/>
</dbReference>
<dbReference type="InterPro" id="IPR000873">
    <property type="entry name" value="AMP-dep_synth/lig_dom"/>
</dbReference>
<protein>
    <recommendedName>
        <fullName evidence="5">AMP-dependent synthetase/ligase domain-containing protein</fullName>
    </recommendedName>
</protein>
<proteinExistence type="inferred from homology"/>
<dbReference type="GO" id="GO:0005524">
    <property type="term" value="F:ATP binding"/>
    <property type="evidence" value="ECO:0007669"/>
    <property type="project" value="UniProtKB-KW"/>
</dbReference>
<dbReference type="GO" id="GO:0004467">
    <property type="term" value="F:long-chain fatty acid-CoA ligase activity"/>
    <property type="evidence" value="ECO:0007669"/>
    <property type="project" value="TreeGrafter"/>
</dbReference>
<reference evidence="6" key="1">
    <citation type="journal article" date="2015" name="Nature">
        <title>Complex archaea that bridge the gap between prokaryotes and eukaryotes.</title>
        <authorList>
            <person name="Spang A."/>
            <person name="Saw J.H."/>
            <person name="Jorgensen S.L."/>
            <person name="Zaremba-Niedzwiedzka K."/>
            <person name="Martijn J."/>
            <person name="Lind A.E."/>
            <person name="van Eijk R."/>
            <person name="Schleper C."/>
            <person name="Guy L."/>
            <person name="Ettema T.J."/>
        </authorList>
    </citation>
    <scope>NUCLEOTIDE SEQUENCE</scope>
</reference>
<evidence type="ECO:0000256" key="2">
    <source>
        <dbReference type="ARBA" id="ARBA00022598"/>
    </source>
</evidence>
<keyword evidence="4" id="KW-0067">ATP-binding</keyword>
<evidence type="ECO:0000256" key="1">
    <source>
        <dbReference type="ARBA" id="ARBA00006432"/>
    </source>
</evidence>
<dbReference type="Gene3D" id="3.30.300.30">
    <property type="match status" value="1"/>
</dbReference>
<dbReference type="FunFam" id="3.30.300.30:FF:000020">
    <property type="entry name" value="Long-chain fatty acid transporter"/>
    <property type="match status" value="1"/>
</dbReference>
<keyword evidence="2" id="KW-0436">Ligase</keyword>
<evidence type="ECO:0000256" key="3">
    <source>
        <dbReference type="ARBA" id="ARBA00022741"/>
    </source>
</evidence>
<dbReference type="Pfam" id="PF00501">
    <property type="entry name" value="AMP-binding"/>
    <property type="match status" value="1"/>
</dbReference>
<accession>A0A0F9H3B0</accession>
<dbReference type="GO" id="GO:0005886">
    <property type="term" value="C:plasma membrane"/>
    <property type="evidence" value="ECO:0007669"/>
    <property type="project" value="TreeGrafter"/>
</dbReference>
<dbReference type="AlphaFoldDB" id="A0A0F9H3B0"/>
<dbReference type="Gene3D" id="3.40.50.12780">
    <property type="entry name" value="N-terminal domain of ligase-like"/>
    <property type="match status" value="1"/>
</dbReference>
<sequence length="617" mass="69590">MKCEKGAYILEISEPIGSNLIDVKEFGKRFQEWVKTHGEFIQELGKIPIENKISWGSILEQNAQKYPGNPAIKFEDTILTYKDFNEKVNQYANYFISLGLKRGDVVKVLIKNRIELLLVYTANSKIGATSSLINTDLRKKTLVYSLNLTPGKIVVIGEECFDDFNEIKSDINLSDVKQLCFIRDNGEMALPEGFTDLAQAVIDFSVDNPSTTNNVKTSDVIAYIFTSGTTGLPKAALLTHTRVLVAGFAFGRLIADFSPEDTIYIPLPFFHGTALMTGWPSILVNGGALALARKFSASHFWDDIRKFNATCFNYVGEICRYLMNQPPKPDDSDNPVRVVIGNGLRPEIWLEFKRRFNIPVIGEFYGSSEGNGAFLNVLNFDSTCGYSAGGYAIVRYDHEEDKPIRNTRGFMRKVRSGEVGLAIFESTGTSKFQGYTDKNATEAKLYRNVFKEGDEWFNSGDLMRNQGCNHAQFVDRLGDTFRWKGHNVSTTEVEQVLNIFDQISISSVYGVKVPLTDGRVGMAAIVPTSSVNEFDFKKLANLFNNNLAPYAIPIFLRFKSDLSITHTFKFKKLKLKKEGFDPENIEEPLYIKLPNELNYIPLTKKIYESIQNQDYKL</sequence>
<keyword evidence="3" id="KW-0547">Nucleotide-binding</keyword>
<dbReference type="InterPro" id="IPR045851">
    <property type="entry name" value="AMP-bd_C_sf"/>
</dbReference>
<evidence type="ECO:0000259" key="5">
    <source>
        <dbReference type="Pfam" id="PF00501"/>
    </source>
</evidence>
<organism evidence="6">
    <name type="scientific">marine sediment metagenome</name>
    <dbReference type="NCBI Taxonomy" id="412755"/>
    <lineage>
        <taxon>unclassified sequences</taxon>
        <taxon>metagenomes</taxon>
        <taxon>ecological metagenomes</taxon>
    </lineage>
</organism>
<dbReference type="PROSITE" id="PS00455">
    <property type="entry name" value="AMP_BINDING"/>
    <property type="match status" value="1"/>
</dbReference>
<dbReference type="EMBL" id="LAZR01016193">
    <property type="protein sequence ID" value="KKM05554.1"/>
    <property type="molecule type" value="Genomic_DNA"/>
</dbReference>
<name>A0A0F9H3B0_9ZZZZ</name>
<dbReference type="InterPro" id="IPR042099">
    <property type="entry name" value="ANL_N_sf"/>
</dbReference>
<comment type="caution">
    <text evidence="6">The sequence shown here is derived from an EMBL/GenBank/DDBJ whole genome shotgun (WGS) entry which is preliminary data.</text>
</comment>
<feature type="domain" description="AMP-dependent synthetase/ligase" evidence="5">
    <location>
        <begin position="59"/>
        <end position="404"/>
    </location>
</feature>
<evidence type="ECO:0000313" key="6">
    <source>
        <dbReference type="EMBL" id="KKM05554.1"/>
    </source>
</evidence>
<evidence type="ECO:0000256" key="4">
    <source>
        <dbReference type="ARBA" id="ARBA00022840"/>
    </source>
</evidence>
<dbReference type="PANTHER" id="PTHR43107:SF15">
    <property type="entry name" value="FATTY ACID TRANSPORT PROTEIN 3, ISOFORM A"/>
    <property type="match status" value="1"/>
</dbReference>
<dbReference type="GO" id="GO:0005324">
    <property type="term" value="F:long-chain fatty acid transmembrane transporter activity"/>
    <property type="evidence" value="ECO:0007669"/>
    <property type="project" value="TreeGrafter"/>
</dbReference>
<dbReference type="PANTHER" id="PTHR43107">
    <property type="entry name" value="LONG-CHAIN FATTY ACID TRANSPORT PROTEIN"/>
    <property type="match status" value="1"/>
</dbReference>
<dbReference type="GO" id="GO:0044539">
    <property type="term" value="P:long-chain fatty acid import into cell"/>
    <property type="evidence" value="ECO:0007669"/>
    <property type="project" value="TreeGrafter"/>
</dbReference>
<comment type="similarity">
    <text evidence="1">Belongs to the ATP-dependent AMP-binding enzyme family.</text>
</comment>
<dbReference type="NCBIfam" id="NF006134">
    <property type="entry name" value="PRK08279.1"/>
    <property type="match status" value="1"/>
</dbReference>
<gene>
    <name evidence="6" type="ORF">LCGC14_1752910</name>
</gene>
<dbReference type="SUPFAM" id="SSF56801">
    <property type="entry name" value="Acetyl-CoA synthetase-like"/>
    <property type="match status" value="1"/>
</dbReference>